<evidence type="ECO:0000256" key="5">
    <source>
        <dbReference type="ARBA" id="ARBA00023163"/>
    </source>
</evidence>
<dbReference type="GO" id="GO:0006355">
    <property type="term" value="P:regulation of DNA-templated transcription"/>
    <property type="evidence" value="ECO:0007669"/>
    <property type="project" value="InterPro"/>
</dbReference>
<dbReference type="InterPro" id="IPR016032">
    <property type="entry name" value="Sig_transdc_resp-reg_C-effctor"/>
</dbReference>
<organism evidence="10 11">
    <name type="scientific">Saltatorellus ferox</name>
    <dbReference type="NCBI Taxonomy" id="2528018"/>
    <lineage>
        <taxon>Bacteria</taxon>
        <taxon>Pseudomonadati</taxon>
        <taxon>Planctomycetota</taxon>
        <taxon>Planctomycetia</taxon>
        <taxon>Planctomycetia incertae sedis</taxon>
        <taxon>Saltatorellus</taxon>
    </lineage>
</organism>
<evidence type="ECO:0000256" key="3">
    <source>
        <dbReference type="ARBA" id="ARBA00023015"/>
    </source>
</evidence>
<dbReference type="GO" id="GO:0032993">
    <property type="term" value="C:protein-DNA complex"/>
    <property type="evidence" value="ECO:0007669"/>
    <property type="project" value="TreeGrafter"/>
</dbReference>
<keyword evidence="1 6" id="KW-0597">Phosphoprotein</keyword>
<keyword evidence="11" id="KW-1185">Reference proteome</keyword>
<sequence>MTSETNPASISPNGSKRRILVVEDEEALAIGIRDAVEHAGFEAAVAHDGNTALDVARNGGFDLIVLDLMLPGQSGLDVLKKLRADNHTVRVLVLTALADEEDIVRGFEAGADDYMKKPFSPRELLARIEAQFRRETMGEAAPQVMDLPGDIKVDLARLEVHRDGETIPLTPREGDILAYLIQHNDRVVTREDLLLDVWHYQSANVETRTVDIHIVGLRRKVEPEPSKPQLIQTVRGKGYRWYA</sequence>
<dbReference type="GO" id="GO:0005829">
    <property type="term" value="C:cytosol"/>
    <property type="evidence" value="ECO:0007669"/>
    <property type="project" value="TreeGrafter"/>
</dbReference>
<accession>A0A518EQV4</accession>
<dbReference type="Pfam" id="PF00486">
    <property type="entry name" value="Trans_reg_C"/>
    <property type="match status" value="1"/>
</dbReference>
<dbReference type="Gene3D" id="1.10.10.10">
    <property type="entry name" value="Winged helix-like DNA-binding domain superfamily/Winged helix DNA-binding domain"/>
    <property type="match status" value="1"/>
</dbReference>
<evidence type="ECO:0000256" key="6">
    <source>
        <dbReference type="PROSITE-ProRule" id="PRU00169"/>
    </source>
</evidence>
<dbReference type="AlphaFoldDB" id="A0A518EQV4"/>
<evidence type="ECO:0000256" key="2">
    <source>
        <dbReference type="ARBA" id="ARBA00023012"/>
    </source>
</evidence>
<dbReference type="SUPFAM" id="SSF46894">
    <property type="entry name" value="C-terminal effector domain of the bipartite response regulators"/>
    <property type="match status" value="1"/>
</dbReference>
<dbReference type="PROSITE" id="PS50110">
    <property type="entry name" value="RESPONSE_REGULATORY"/>
    <property type="match status" value="1"/>
</dbReference>
<evidence type="ECO:0000259" key="8">
    <source>
        <dbReference type="PROSITE" id="PS50110"/>
    </source>
</evidence>
<dbReference type="PROSITE" id="PS51755">
    <property type="entry name" value="OMPR_PHOB"/>
    <property type="match status" value="1"/>
</dbReference>
<dbReference type="Gene3D" id="6.10.250.690">
    <property type="match status" value="1"/>
</dbReference>
<dbReference type="InterPro" id="IPR011006">
    <property type="entry name" value="CheY-like_superfamily"/>
</dbReference>
<gene>
    <name evidence="10" type="primary">phoP_2</name>
    <name evidence="10" type="ORF">Poly30_19860</name>
</gene>
<evidence type="ECO:0000256" key="7">
    <source>
        <dbReference type="PROSITE-ProRule" id="PRU01091"/>
    </source>
</evidence>
<feature type="modified residue" description="4-aspartylphosphate" evidence="6">
    <location>
        <position position="67"/>
    </location>
</feature>
<evidence type="ECO:0000313" key="11">
    <source>
        <dbReference type="Proteomes" id="UP000320390"/>
    </source>
</evidence>
<protein>
    <submittedName>
        <fullName evidence="10">Alkaline phosphatase synthesis transcriptional regulatory protein PhoP</fullName>
    </submittedName>
</protein>
<dbReference type="CDD" id="cd00383">
    <property type="entry name" value="trans_reg_C"/>
    <property type="match status" value="1"/>
</dbReference>
<evidence type="ECO:0000256" key="1">
    <source>
        <dbReference type="ARBA" id="ARBA00022553"/>
    </source>
</evidence>
<dbReference type="CDD" id="cd17574">
    <property type="entry name" value="REC_OmpR"/>
    <property type="match status" value="1"/>
</dbReference>
<dbReference type="RefSeq" id="WP_419191187.1">
    <property type="nucleotide sequence ID" value="NZ_CP036434.1"/>
</dbReference>
<dbReference type="SUPFAM" id="SSF52172">
    <property type="entry name" value="CheY-like"/>
    <property type="match status" value="1"/>
</dbReference>
<name>A0A518EQV4_9BACT</name>
<dbReference type="EMBL" id="CP036434">
    <property type="protein sequence ID" value="QDV06476.1"/>
    <property type="molecule type" value="Genomic_DNA"/>
</dbReference>
<dbReference type="SMART" id="SM00862">
    <property type="entry name" value="Trans_reg_C"/>
    <property type="match status" value="1"/>
</dbReference>
<dbReference type="PANTHER" id="PTHR48111:SF1">
    <property type="entry name" value="TWO-COMPONENT RESPONSE REGULATOR ORR33"/>
    <property type="match status" value="1"/>
</dbReference>
<dbReference type="Pfam" id="PF00072">
    <property type="entry name" value="Response_reg"/>
    <property type="match status" value="1"/>
</dbReference>
<evidence type="ECO:0000313" key="10">
    <source>
        <dbReference type="EMBL" id="QDV06476.1"/>
    </source>
</evidence>
<keyword evidence="5" id="KW-0804">Transcription</keyword>
<proteinExistence type="predicted"/>
<dbReference type="PANTHER" id="PTHR48111">
    <property type="entry name" value="REGULATOR OF RPOS"/>
    <property type="match status" value="1"/>
</dbReference>
<dbReference type="GO" id="GO:0000156">
    <property type="term" value="F:phosphorelay response regulator activity"/>
    <property type="evidence" value="ECO:0007669"/>
    <property type="project" value="TreeGrafter"/>
</dbReference>
<evidence type="ECO:0000256" key="4">
    <source>
        <dbReference type="ARBA" id="ARBA00023125"/>
    </source>
</evidence>
<reference evidence="10 11" key="1">
    <citation type="submission" date="2019-02" db="EMBL/GenBank/DDBJ databases">
        <title>Deep-cultivation of Planctomycetes and their phenomic and genomic characterization uncovers novel biology.</title>
        <authorList>
            <person name="Wiegand S."/>
            <person name="Jogler M."/>
            <person name="Boedeker C."/>
            <person name="Pinto D."/>
            <person name="Vollmers J."/>
            <person name="Rivas-Marin E."/>
            <person name="Kohn T."/>
            <person name="Peeters S.H."/>
            <person name="Heuer A."/>
            <person name="Rast P."/>
            <person name="Oberbeckmann S."/>
            <person name="Bunk B."/>
            <person name="Jeske O."/>
            <person name="Meyerdierks A."/>
            <person name="Storesund J.E."/>
            <person name="Kallscheuer N."/>
            <person name="Luecker S."/>
            <person name="Lage O.M."/>
            <person name="Pohl T."/>
            <person name="Merkel B.J."/>
            <person name="Hornburger P."/>
            <person name="Mueller R.-W."/>
            <person name="Bruemmer F."/>
            <person name="Labrenz M."/>
            <person name="Spormann A.M."/>
            <person name="Op den Camp H."/>
            <person name="Overmann J."/>
            <person name="Amann R."/>
            <person name="Jetten M.S.M."/>
            <person name="Mascher T."/>
            <person name="Medema M.H."/>
            <person name="Devos D.P."/>
            <person name="Kaster A.-K."/>
            <person name="Ovreas L."/>
            <person name="Rohde M."/>
            <person name="Galperin M.Y."/>
            <person name="Jogler C."/>
        </authorList>
    </citation>
    <scope>NUCLEOTIDE SEQUENCE [LARGE SCALE GENOMIC DNA]</scope>
    <source>
        <strain evidence="10 11">Poly30</strain>
    </source>
</reference>
<dbReference type="FunFam" id="3.40.50.2300:FF:000001">
    <property type="entry name" value="DNA-binding response regulator PhoB"/>
    <property type="match status" value="1"/>
</dbReference>
<dbReference type="Proteomes" id="UP000320390">
    <property type="component" value="Chromosome"/>
</dbReference>
<keyword evidence="4 7" id="KW-0238">DNA-binding</keyword>
<dbReference type="InterPro" id="IPR036388">
    <property type="entry name" value="WH-like_DNA-bd_sf"/>
</dbReference>
<feature type="DNA-binding region" description="OmpR/PhoB-type" evidence="7">
    <location>
        <begin position="142"/>
        <end position="243"/>
    </location>
</feature>
<dbReference type="InterPro" id="IPR039420">
    <property type="entry name" value="WalR-like"/>
</dbReference>
<dbReference type="SMART" id="SM00448">
    <property type="entry name" value="REC"/>
    <property type="match status" value="1"/>
</dbReference>
<keyword evidence="2" id="KW-0902">Two-component regulatory system</keyword>
<dbReference type="GO" id="GO:0000976">
    <property type="term" value="F:transcription cis-regulatory region binding"/>
    <property type="evidence" value="ECO:0007669"/>
    <property type="project" value="TreeGrafter"/>
</dbReference>
<keyword evidence="3" id="KW-0805">Transcription regulation</keyword>
<feature type="domain" description="OmpR/PhoB-type" evidence="9">
    <location>
        <begin position="142"/>
        <end position="243"/>
    </location>
</feature>
<dbReference type="InterPro" id="IPR001789">
    <property type="entry name" value="Sig_transdc_resp-reg_receiver"/>
</dbReference>
<evidence type="ECO:0000259" key="9">
    <source>
        <dbReference type="PROSITE" id="PS51755"/>
    </source>
</evidence>
<dbReference type="Gene3D" id="3.40.50.2300">
    <property type="match status" value="1"/>
</dbReference>
<dbReference type="InterPro" id="IPR001867">
    <property type="entry name" value="OmpR/PhoB-type_DNA-bd"/>
</dbReference>
<feature type="domain" description="Response regulatory" evidence="8">
    <location>
        <begin position="18"/>
        <end position="132"/>
    </location>
</feature>